<dbReference type="NCBIfam" id="TIGR00180">
    <property type="entry name" value="parB_part"/>
    <property type="match status" value="1"/>
</dbReference>
<feature type="compositionally biased region" description="Acidic residues" evidence="2">
    <location>
        <begin position="668"/>
        <end position="690"/>
    </location>
</feature>
<evidence type="ECO:0000313" key="5">
    <source>
        <dbReference type="Proteomes" id="UP000197361"/>
    </source>
</evidence>
<feature type="compositionally biased region" description="Acidic residues" evidence="2">
    <location>
        <begin position="395"/>
        <end position="405"/>
    </location>
</feature>
<name>A0A246K1H9_9SPHN</name>
<sequence length="697" mass="75915">MTKHAKITLSGARDIPFSALMLSQANVRRVKAGVSIDGLAADIERRGLLQSLTVRAQRDEEGNETGRFEVPAGGRRFRALQQLVKQRRMAKTEPVPCIVRDDDAVSAEEDSLAENVHREPLHPLDQFRAMQKLVEQGSDIETLAATFMVTSAVVKQRLKLADVSPKLHDIYAEDGMTLDQLMAFSVASDHARQEQVWDMLQTSHNQQPWFIRARLTEDKVRASDKRVRFVTLEAYLAAGGPVLRDLFESDDGGWLEDVALLDRLQTEKLETEVAAIAAEGWKWVEAAVDFPYGHTFGLRPLDGEESASSEEDEARLEALREEADRLEDQWAGEDDIPDEVAARIQAIDEEIAPLVSRPLTYDAAEVAIAGAFVSIDVDGSLHVERGFVRPEDEPVEVAEDADAETDMSASGGDRIGEIAANDNVVSAEESPDEEDPDDLLRPLPDSLVTDLTAHRTLALRDAVASSPMVAFAAILHTLVLEAFYTYATSGSCLGIAMRANRLIGCGTGLNDTVSAKSIQARHECWSARLPDDSGDLWAALATFDADEQAAIFAHCVSFGIDAVWEPATRYNEGRVSARAVANRIEHSHILARAANLDMVAAGWTATVANYFGRVTKPQILAAVEEACGTDVAVRLGGMKKPEMASAAEELVQGKGWLAKPLRTPEPVAVEDPEPANDDEANHDEDQDGDAIDAVAAE</sequence>
<dbReference type="GO" id="GO:0007059">
    <property type="term" value="P:chromosome segregation"/>
    <property type="evidence" value="ECO:0007669"/>
    <property type="project" value="TreeGrafter"/>
</dbReference>
<dbReference type="Pfam" id="PF02195">
    <property type="entry name" value="ParB_N"/>
    <property type="match status" value="1"/>
</dbReference>
<organism evidence="4 5">
    <name type="scientific">Sphingopyxis bauzanensis</name>
    <dbReference type="NCBI Taxonomy" id="651663"/>
    <lineage>
        <taxon>Bacteria</taxon>
        <taxon>Pseudomonadati</taxon>
        <taxon>Pseudomonadota</taxon>
        <taxon>Alphaproteobacteria</taxon>
        <taxon>Sphingomonadales</taxon>
        <taxon>Sphingomonadaceae</taxon>
        <taxon>Sphingopyxis</taxon>
    </lineage>
</organism>
<dbReference type="InterPro" id="IPR036086">
    <property type="entry name" value="ParB/Sulfiredoxin_sf"/>
</dbReference>
<dbReference type="PANTHER" id="PTHR33375">
    <property type="entry name" value="CHROMOSOME-PARTITIONING PROTEIN PARB-RELATED"/>
    <property type="match status" value="1"/>
</dbReference>
<accession>A0A246K1H9</accession>
<reference evidence="4 5" key="1">
    <citation type="journal article" date="2010" name="Int. J. Syst. Evol. Microbiol.">
        <title>Sphingopyxis bauzanensis sp. nov., a psychrophilic bacterium isolated from soil.</title>
        <authorList>
            <person name="Zhang D.C."/>
            <person name="Liu H.C."/>
            <person name="Xin Y.H."/>
            <person name="Zhou Y.G."/>
            <person name="Schinner F."/>
            <person name="Margesin R."/>
        </authorList>
    </citation>
    <scope>NUCLEOTIDE SEQUENCE [LARGE SCALE GENOMIC DNA]</scope>
    <source>
        <strain evidence="4 5">DSM 22271</strain>
    </source>
</reference>
<feature type="region of interest" description="Disordered" evidence="2">
    <location>
        <begin position="654"/>
        <end position="697"/>
    </location>
</feature>
<evidence type="ECO:0000259" key="3">
    <source>
        <dbReference type="SMART" id="SM00470"/>
    </source>
</evidence>
<dbReference type="GO" id="GO:0005694">
    <property type="term" value="C:chromosome"/>
    <property type="evidence" value="ECO:0007669"/>
    <property type="project" value="TreeGrafter"/>
</dbReference>
<dbReference type="SMART" id="SM00470">
    <property type="entry name" value="ParB"/>
    <property type="match status" value="1"/>
</dbReference>
<dbReference type="PANTHER" id="PTHR33375:SF7">
    <property type="entry name" value="CHROMOSOME 2-PARTITIONING PROTEIN PARB-RELATED"/>
    <property type="match status" value="1"/>
</dbReference>
<dbReference type="OrthoDB" id="9813122at2"/>
<dbReference type="InterPro" id="IPR003115">
    <property type="entry name" value="ParB_N"/>
</dbReference>
<feature type="domain" description="ParB-like N-terminal" evidence="3">
    <location>
        <begin position="13"/>
        <end position="116"/>
    </location>
</feature>
<evidence type="ECO:0000256" key="1">
    <source>
        <dbReference type="ARBA" id="ARBA00006295"/>
    </source>
</evidence>
<keyword evidence="5" id="KW-1185">Reference proteome</keyword>
<dbReference type="FunFam" id="3.90.1530.30:FF:000002">
    <property type="entry name" value="Chromosome partitioning protein ParB"/>
    <property type="match status" value="1"/>
</dbReference>
<comment type="caution">
    <text evidence="4">The sequence shown here is derived from an EMBL/GenBank/DDBJ whole genome shotgun (WGS) entry which is preliminary data.</text>
</comment>
<comment type="similarity">
    <text evidence="1">Belongs to the ParB family.</text>
</comment>
<dbReference type="RefSeq" id="WP_088440063.1">
    <property type="nucleotide sequence ID" value="NZ_BMMC01000012.1"/>
</dbReference>
<proteinExistence type="inferred from homology"/>
<evidence type="ECO:0000313" key="4">
    <source>
        <dbReference type="EMBL" id="OWQ99320.1"/>
    </source>
</evidence>
<dbReference type="CDD" id="cd16406">
    <property type="entry name" value="ParB_N_like"/>
    <property type="match status" value="1"/>
</dbReference>
<dbReference type="SUPFAM" id="SSF109709">
    <property type="entry name" value="KorB DNA-binding domain-like"/>
    <property type="match status" value="1"/>
</dbReference>
<dbReference type="InterPro" id="IPR050336">
    <property type="entry name" value="Chromosome_partition/occlusion"/>
</dbReference>
<dbReference type="InterPro" id="IPR004437">
    <property type="entry name" value="ParB/RepB/Spo0J"/>
</dbReference>
<dbReference type="GO" id="GO:0003677">
    <property type="term" value="F:DNA binding"/>
    <property type="evidence" value="ECO:0007669"/>
    <property type="project" value="InterPro"/>
</dbReference>
<dbReference type="Gene3D" id="1.10.10.2830">
    <property type="match status" value="1"/>
</dbReference>
<dbReference type="EMBL" id="NISK01000001">
    <property type="protein sequence ID" value="OWQ99320.1"/>
    <property type="molecule type" value="Genomic_DNA"/>
</dbReference>
<dbReference type="AlphaFoldDB" id="A0A246K1H9"/>
<dbReference type="Gene3D" id="3.90.1530.30">
    <property type="match status" value="1"/>
</dbReference>
<dbReference type="Proteomes" id="UP000197361">
    <property type="component" value="Unassembled WGS sequence"/>
</dbReference>
<protein>
    <submittedName>
        <fullName evidence="4">Chromosome partitioning protein ParB</fullName>
    </submittedName>
</protein>
<dbReference type="SUPFAM" id="SSF110849">
    <property type="entry name" value="ParB/Sulfiredoxin"/>
    <property type="match status" value="1"/>
</dbReference>
<gene>
    <name evidence="4" type="ORF">CDQ92_03980</name>
</gene>
<feature type="region of interest" description="Disordered" evidence="2">
    <location>
        <begin position="395"/>
        <end position="443"/>
    </location>
</feature>
<evidence type="ECO:0000256" key="2">
    <source>
        <dbReference type="SAM" id="MobiDB-lite"/>
    </source>
</evidence>